<comment type="similarity">
    <text evidence="1">Belongs to the four-carbon acid sugar kinase family.</text>
</comment>
<dbReference type="AlphaFoldDB" id="A0A9D9GSJ6"/>
<keyword evidence="3" id="KW-0547">Nucleotide-binding</keyword>
<dbReference type="SUPFAM" id="SSF142764">
    <property type="entry name" value="YgbK-like"/>
    <property type="match status" value="1"/>
</dbReference>
<dbReference type="InterPro" id="IPR010737">
    <property type="entry name" value="4-carb_acid_sugar_kinase_N"/>
</dbReference>
<feature type="domain" description="Four-carbon acid sugar kinase N-terminal" evidence="7">
    <location>
        <begin position="7"/>
        <end position="223"/>
    </location>
</feature>
<dbReference type="GO" id="GO:0016301">
    <property type="term" value="F:kinase activity"/>
    <property type="evidence" value="ECO:0007669"/>
    <property type="project" value="UniProtKB-KW"/>
</dbReference>
<reference evidence="9" key="2">
    <citation type="journal article" date="2021" name="PeerJ">
        <title>Extensive microbial diversity within the chicken gut microbiome revealed by metagenomics and culture.</title>
        <authorList>
            <person name="Gilroy R."/>
            <person name="Ravi A."/>
            <person name="Getino M."/>
            <person name="Pursley I."/>
            <person name="Horton D.L."/>
            <person name="Alikhan N.F."/>
            <person name="Baker D."/>
            <person name="Gharbi K."/>
            <person name="Hall N."/>
            <person name="Watson M."/>
            <person name="Adriaenssens E.M."/>
            <person name="Foster-Nyarko E."/>
            <person name="Jarju S."/>
            <person name="Secka A."/>
            <person name="Antonio M."/>
            <person name="Oren A."/>
            <person name="Chaudhuri R.R."/>
            <person name="La Ragione R."/>
            <person name="Hildebrand F."/>
            <person name="Pallen M.J."/>
        </authorList>
    </citation>
    <scope>NUCLEOTIDE SEQUENCE</scope>
    <source>
        <strain evidence="9">17213</strain>
    </source>
</reference>
<dbReference type="EMBL" id="JADINH010000030">
    <property type="protein sequence ID" value="MBO8415131.1"/>
    <property type="molecule type" value="Genomic_DNA"/>
</dbReference>
<keyword evidence="5" id="KW-0067">ATP-binding</keyword>
<dbReference type="InterPro" id="IPR037051">
    <property type="entry name" value="4-carb_acid_sugar_kinase_N_sf"/>
</dbReference>
<organism evidence="9 10">
    <name type="scientific">Candidatus Avisuccinivibrio stercorigallinarum</name>
    <dbReference type="NCBI Taxonomy" id="2840704"/>
    <lineage>
        <taxon>Bacteria</taxon>
        <taxon>Pseudomonadati</taxon>
        <taxon>Pseudomonadota</taxon>
        <taxon>Gammaproteobacteria</taxon>
        <taxon>Aeromonadales</taxon>
        <taxon>Succinivibrionaceae</taxon>
        <taxon>Succinivibrionaceae incertae sedis</taxon>
        <taxon>Candidatus Avisuccinivibrio</taxon>
    </lineage>
</organism>
<dbReference type="InterPro" id="IPR042213">
    <property type="entry name" value="NBD_C_sf"/>
</dbReference>
<dbReference type="Pfam" id="PF07005">
    <property type="entry name" value="SBD_N"/>
    <property type="match status" value="1"/>
</dbReference>
<dbReference type="Gene3D" id="3.40.50.10840">
    <property type="entry name" value="Putative sugar-binding, N-terminal domain"/>
    <property type="match status" value="1"/>
</dbReference>
<dbReference type="Pfam" id="PF17042">
    <property type="entry name" value="NBD_C"/>
    <property type="match status" value="1"/>
</dbReference>
<comment type="caution">
    <text evidence="9">The sequence shown here is derived from an EMBL/GenBank/DDBJ whole genome shotgun (WGS) entry which is preliminary data.</text>
</comment>
<gene>
    <name evidence="9" type="ORF">IAB19_01965</name>
</gene>
<keyword evidence="2" id="KW-0808">Transferase</keyword>
<proteinExistence type="inferred from homology"/>
<reference evidence="9" key="1">
    <citation type="submission" date="2020-10" db="EMBL/GenBank/DDBJ databases">
        <authorList>
            <person name="Gilroy R."/>
        </authorList>
    </citation>
    <scope>NUCLEOTIDE SEQUENCE</scope>
    <source>
        <strain evidence="9">17213</strain>
    </source>
</reference>
<dbReference type="GO" id="GO:0005524">
    <property type="term" value="F:ATP binding"/>
    <property type="evidence" value="ECO:0007669"/>
    <property type="project" value="UniProtKB-KW"/>
</dbReference>
<protein>
    <submittedName>
        <fullName evidence="9">Four-carbon acid sugar kinase family protein</fullName>
    </submittedName>
</protein>
<evidence type="ECO:0000256" key="2">
    <source>
        <dbReference type="ARBA" id="ARBA00022679"/>
    </source>
</evidence>
<accession>A0A9D9GSJ6</accession>
<evidence type="ECO:0000256" key="1">
    <source>
        <dbReference type="ARBA" id="ARBA00005715"/>
    </source>
</evidence>
<dbReference type="InterPro" id="IPR031475">
    <property type="entry name" value="NBD_C"/>
</dbReference>
<keyword evidence="4 9" id="KW-0418">Kinase</keyword>
<dbReference type="Gene3D" id="3.40.980.20">
    <property type="entry name" value="Four-carbon acid sugar kinase, nucleotide binding domain"/>
    <property type="match status" value="1"/>
</dbReference>
<sequence>MSSNNSLLVIGDDLTGANDTGVMFADASYQTVLLRDLAVLDRADFSAAQVFAVSTNCRAKGEEGRELTAQAVMQAAKCGAGRIYLKIDSTMRGSVRYQIAGALQEWSKIHTDAKAVICPAYPVMGRTIEGGVLYVNGVPVNETPSGKDRICPVPTAVMTGLIPGSRALSSADADTLADKIKQAEEKVLIVDAKDMTDLKELGKAVEKLGPAVIPVGSAGLASCLHPGDPQESADKTLPDLGRTLCLISSIHAVSQEQVETFLNTERGTGSTVFIPANNQLLNAQAQPGLQAQIKALAALPSKQLIILANPAALAASVNVASAATTIAQNMAALAKTALESSKFQSVIIFGGDGTNAFMKLENIEQLKLHFSASAGVPLTTIMTGPLKGTALLTKSGGFGKSDLLSHLLK</sequence>
<dbReference type="Proteomes" id="UP000823631">
    <property type="component" value="Unassembled WGS sequence"/>
</dbReference>
<evidence type="ECO:0000259" key="7">
    <source>
        <dbReference type="Pfam" id="PF07005"/>
    </source>
</evidence>
<evidence type="ECO:0000256" key="3">
    <source>
        <dbReference type="ARBA" id="ARBA00022741"/>
    </source>
</evidence>
<name>A0A9D9GSJ6_9GAMM</name>
<evidence type="ECO:0000256" key="5">
    <source>
        <dbReference type="ARBA" id="ARBA00022840"/>
    </source>
</evidence>
<keyword evidence="6" id="KW-0119">Carbohydrate metabolism</keyword>
<evidence type="ECO:0000256" key="6">
    <source>
        <dbReference type="ARBA" id="ARBA00023277"/>
    </source>
</evidence>
<evidence type="ECO:0000313" key="10">
    <source>
        <dbReference type="Proteomes" id="UP000823631"/>
    </source>
</evidence>
<evidence type="ECO:0000256" key="4">
    <source>
        <dbReference type="ARBA" id="ARBA00022777"/>
    </source>
</evidence>
<evidence type="ECO:0000313" key="9">
    <source>
        <dbReference type="EMBL" id="MBO8415131.1"/>
    </source>
</evidence>
<feature type="domain" description="Four-carbon acid sugar kinase nucleotide binding" evidence="8">
    <location>
        <begin position="244"/>
        <end position="404"/>
    </location>
</feature>
<evidence type="ECO:0000259" key="8">
    <source>
        <dbReference type="Pfam" id="PF17042"/>
    </source>
</evidence>